<dbReference type="EMBL" id="CAJFDI010000001">
    <property type="protein sequence ID" value="CAD5210541.1"/>
    <property type="molecule type" value="Genomic_DNA"/>
</dbReference>
<evidence type="ECO:0000313" key="10">
    <source>
        <dbReference type="Proteomes" id="UP000095284"/>
    </source>
</evidence>
<dbReference type="Proteomes" id="UP000659654">
    <property type="component" value="Unassembled WGS sequence"/>
</dbReference>
<evidence type="ECO:0000256" key="3">
    <source>
        <dbReference type="ARBA" id="ARBA00022664"/>
    </source>
</evidence>
<dbReference type="GO" id="GO:0000245">
    <property type="term" value="P:spliceosomal complex assembly"/>
    <property type="evidence" value="ECO:0007669"/>
    <property type="project" value="UniProtKB-UniRule"/>
</dbReference>
<comment type="function">
    <text evidence="7">The SMN complex catalyzes the assembly of small nuclear ribonucleoproteins (snRNPs), the building blocks of the spliceosome, and thereby plays an important role in the splicing of cellular pre-mRNAs.</text>
</comment>
<dbReference type="EMBL" id="CAJFCV020000001">
    <property type="protein sequence ID" value="CAG9086584.1"/>
    <property type="molecule type" value="Genomic_DNA"/>
</dbReference>
<dbReference type="Proteomes" id="UP000095284">
    <property type="component" value="Unplaced"/>
</dbReference>
<protein>
    <recommendedName>
        <fullName evidence="6 7">Gem-associated protein 2</fullName>
    </recommendedName>
</protein>
<dbReference type="GO" id="GO:0032797">
    <property type="term" value="C:SMN complex"/>
    <property type="evidence" value="ECO:0007669"/>
    <property type="project" value="UniProtKB-UniRule"/>
</dbReference>
<evidence type="ECO:0000256" key="6">
    <source>
        <dbReference type="ARBA" id="ARBA00047179"/>
    </source>
</evidence>
<dbReference type="OrthoDB" id="428895at2759"/>
<comment type="subcellular location">
    <subcellularLocation>
        <location evidence="1">Cytoplasm</location>
    </subcellularLocation>
</comment>
<dbReference type="InterPro" id="IPR035426">
    <property type="entry name" value="Gemin2/Brr1"/>
</dbReference>
<dbReference type="WBParaSite" id="BXY_0466000.1">
    <property type="protein sequence ID" value="BXY_0466000.1"/>
    <property type="gene ID" value="BXY_0466000"/>
</dbReference>
<dbReference type="GO" id="GO:0005681">
    <property type="term" value="C:spliceosomal complex"/>
    <property type="evidence" value="ECO:0007669"/>
    <property type="project" value="UniProtKB-UniRule"/>
</dbReference>
<dbReference type="SMR" id="A0A1I7RV99"/>
<dbReference type="PIRSF" id="PIRSF038038">
    <property type="entry name" value="SMN_Gemin2"/>
    <property type="match status" value="1"/>
</dbReference>
<reference evidence="12" key="1">
    <citation type="submission" date="2016-11" db="UniProtKB">
        <authorList>
            <consortium name="WormBaseParasite"/>
        </authorList>
    </citation>
    <scope>IDENTIFICATION</scope>
</reference>
<keyword evidence="3 7" id="KW-0507">mRNA processing</keyword>
<proteinExistence type="inferred from homology"/>
<dbReference type="Pfam" id="PF04938">
    <property type="entry name" value="SIP1"/>
    <property type="match status" value="1"/>
</dbReference>
<evidence type="ECO:0000256" key="1">
    <source>
        <dbReference type="ARBA" id="ARBA00004496"/>
    </source>
</evidence>
<dbReference type="PANTHER" id="PTHR12794:SF0">
    <property type="entry name" value="GEM-ASSOCIATED PROTEIN 2"/>
    <property type="match status" value="1"/>
</dbReference>
<reference evidence="9" key="2">
    <citation type="submission" date="2020-08" db="EMBL/GenBank/DDBJ databases">
        <authorList>
            <person name="Kikuchi T."/>
        </authorList>
    </citation>
    <scope>NUCLEOTIDE SEQUENCE</scope>
    <source>
        <strain evidence="8">Ka4C1</strain>
    </source>
</reference>
<evidence type="ECO:0000256" key="4">
    <source>
        <dbReference type="ARBA" id="ARBA00023187"/>
    </source>
</evidence>
<accession>A0A1I7RV99</accession>
<evidence type="ECO:0000256" key="5">
    <source>
        <dbReference type="ARBA" id="ARBA00025758"/>
    </source>
</evidence>
<evidence type="ECO:0000256" key="7">
    <source>
        <dbReference type="PIRNR" id="PIRNR038038"/>
    </source>
</evidence>
<sequence>MEQEAIYNAGRFDRAKVDLTKPPRNVEEYMRQVIVSRERCEDIAVAKETVTVIKTPTIVIPQHEEAVCSFAPSREWVQSKVENFTHMREVFNERRDKCTNKLSIQLPGQNDANKWVEFCLSQRCPDIKISPTSEARFSHHKGTPPTLHFMLPLPDRFVNSLILHLVKYYIENGHSQALSEWIFALLVAVRKPLLHDVVSQLRDFTRYLKTKRAELTEEDDELTREYTMFISIITIYFGQKDLADK</sequence>
<dbReference type="GO" id="GO:0000387">
    <property type="term" value="P:spliceosomal snRNP assembly"/>
    <property type="evidence" value="ECO:0007669"/>
    <property type="project" value="UniProtKB-UniRule"/>
</dbReference>
<dbReference type="AlphaFoldDB" id="A0A1I7RV99"/>
<evidence type="ECO:0000313" key="8">
    <source>
        <dbReference type="EMBL" id="CAD5210541.1"/>
    </source>
</evidence>
<dbReference type="PANTHER" id="PTHR12794">
    <property type="entry name" value="GEMIN2"/>
    <property type="match status" value="1"/>
</dbReference>
<name>A0A1I7RV99_BURXY</name>
<evidence type="ECO:0000313" key="9">
    <source>
        <dbReference type="EMBL" id="CAG9086584.1"/>
    </source>
</evidence>
<evidence type="ECO:0000313" key="12">
    <source>
        <dbReference type="WBParaSite" id="BXY_0466000.1"/>
    </source>
</evidence>
<gene>
    <name evidence="8" type="ORF">BXYJ_LOCUS1980</name>
</gene>
<dbReference type="eggNOG" id="ENOG502QPK4">
    <property type="taxonomic scope" value="Eukaryota"/>
</dbReference>
<evidence type="ECO:0000313" key="11">
    <source>
        <dbReference type="Proteomes" id="UP000659654"/>
    </source>
</evidence>
<keyword evidence="2 7" id="KW-0963">Cytoplasm</keyword>
<dbReference type="Gene3D" id="1.20.58.1070">
    <property type="match status" value="1"/>
</dbReference>
<organism evidence="10 12">
    <name type="scientific">Bursaphelenchus xylophilus</name>
    <name type="common">Pinewood nematode worm</name>
    <name type="synonym">Aphelenchoides xylophilus</name>
    <dbReference type="NCBI Taxonomy" id="6326"/>
    <lineage>
        <taxon>Eukaryota</taxon>
        <taxon>Metazoa</taxon>
        <taxon>Ecdysozoa</taxon>
        <taxon>Nematoda</taxon>
        <taxon>Chromadorea</taxon>
        <taxon>Rhabditida</taxon>
        <taxon>Tylenchina</taxon>
        <taxon>Tylenchomorpha</taxon>
        <taxon>Aphelenchoidea</taxon>
        <taxon>Aphelenchoididae</taxon>
        <taxon>Bursaphelenchus</taxon>
    </lineage>
</organism>
<keyword evidence="4 7" id="KW-0508">mRNA splicing</keyword>
<evidence type="ECO:0000256" key="2">
    <source>
        <dbReference type="ARBA" id="ARBA00022490"/>
    </source>
</evidence>
<keyword evidence="11" id="KW-1185">Reference proteome</keyword>
<dbReference type="InterPro" id="IPR017364">
    <property type="entry name" value="GEMIN2"/>
</dbReference>
<comment type="similarity">
    <text evidence="5 7">Belongs to the gemin-2 family.</text>
</comment>
<comment type="subunit">
    <text evidence="7">Part of the core SMN complex.</text>
</comment>
<dbReference type="Proteomes" id="UP000582659">
    <property type="component" value="Unassembled WGS sequence"/>
</dbReference>